<dbReference type="SUPFAM" id="SSF50998">
    <property type="entry name" value="Quinoprotein alcohol dehydrogenase-like"/>
    <property type="match status" value="2"/>
</dbReference>
<dbReference type="InterPro" id="IPR011047">
    <property type="entry name" value="Quinoprotein_ADH-like_sf"/>
</dbReference>
<dbReference type="SUPFAM" id="SSF52540">
    <property type="entry name" value="P-loop containing nucleoside triphosphate hydrolases"/>
    <property type="match status" value="1"/>
</dbReference>
<dbReference type="GO" id="GO:0006355">
    <property type="term" value="P:regulation of DNA-templated transcription"/>
    <property type="evidence" value="ECO:0007669"/>
    <property type="project" value="InterPro"/>
</dbReference>
<feature type="repeat" description="WD" evidence="3">
    <location>
        <begin position="695"/>
        <end position="736"/>
    </location>
</feature>
<dbReference type="STRING" id="535722.E4UVD4"/>
<dbReference type="InterPro" id="IPR050505">
    <property type="entry name" value="WDR55/POC1"/>
</dbReference>
<dbReference type="RefSeq" id="XP_003172672.1">
    <property type="nucleotide sequence ID" value="XM_003172624.1"/>
</dbReference>
<evidence type="ECO:0000256" key="1">
    <source>
        <dbReference type="ARBA" id="ARBA00022574"/>
    </source>
</evidence>
<gene>
    <name evidence="5" type="ORF">MGYG_05262</name>
</gene>
<dbReference type="PROSITE" id="PS50805">
    <property type="entry name" value="KRAB"/>
    <property type="match status" value="1"/>
</dbReference>
<dbReference type="PROSITE" id="PS00678">
    <property type="entry name" value="WD_REPEATS_1"/>
    <property type="match status" value="5"/>
</dbReference>
<proteinExistence type="predicted"/>
<feature type="repeat" description="WD" evidence="3">
    <location>
        <begin position="830"/>
        <end position="859"/>
    </location>
</feature>
<dbReference type="PRINTS" id="PR00320">
    <property type="entry name" value="GPROTEINBRPT"/>
</dbReference>
<feature type="domain" description="KRAB" evidence="4">
    <location>
        <begin position="628"/>
        <end position="700"/>
    </location>
</feature>
<feature type="repeat" description="WD" evidence="3">
    <location>
        <begin position="951"/>
        <end position="992"/>
    </location>
</feature>
<dbReference type="InterPro" id="IPR001909">
    <property type="entry name" value="KRAB"/>
</dbReference>
<dbReference type="InterPro" id="IPR020472">
    <property type="entry name" value="WD40_PAC1"/>
</dbReference>
<evidence type="ECO:0000259" key="4">
    <source>
        <dbReference type="PROSITE" id="PS50805"/>
    </source>
</evidence>
<dbReference type="Proteomes" id="UP000002669">
    <property type="component" value="Unassembled WGS sequence"/>
</dbReference>
<dbReference type="HOGENOM" id="CLU_000288_6_16_1"/>
<dbReference type="PANTHER" id="PTHR44019">
    <property type="entry name" value="WD REPEAT-CONTAINING PROTEIN 55"/>
    <property type="match status" value="1"/>
</dbReference>
<keyword evidence="6" id="KW-1185">Reference proteome</keyword>
<dbReference type="Pfam" id="PF00400">
    <property type="entry name" value="WD40"/>
    <property type="match status" value="11"/>
</dbReference>
<dbReference type="SMART" id="SM00320">
    <property type="entry name" value="WD40"/>
    <property type="match status" value="12"/>
</dbReference>
<dbReference type="OrthoDB" id="674604at2759"/>
<feature type="repeat" description="WD" evidence="3">
    <location>
        <begin position="1143"/>
        <end position="1184"/>
    </location>
</feature>
<organism evidence="6">
    <name type="scientific">Arthroderma gypseum (strain ATCC MYA-4604 / CBS 118893)</name>
    <name type="common">Microsporum gypseum</name>
    <dbReference type="NCBI Taxonomy" id="535722"/>
    <lineage>
        <taxon>Eukaryota</taxon>
        <taxon>Fungi</taxon>
        <taxon>Dikarya</taxon>
        <taxon>Ascomycota</taxon>
        <taxon>Pezizomycotina</taxon>
        <taxon>Eurotiomycetes</taxon>
        <taxon>Eurotiomycetidae</taxon>
        <taxon>Onygenales</taxon>
        <taxon>Arthrodermataceae</taxon>
        <taxon>Nannizzia</taxon>
    </lineage>
</organism>
<evidence type="ECO:0000256" key="2">
    <source>
        <dbReference type="ARBA" id="ARBA00022737"/>
    </source>
</evidence>
<dbReference type="InterPro" id="IPR001680">
    <property type="entry name" value="WD40_rpt"/>
</dbReference>
<feature type="repeat" description="WD" evidence="3">
    <location>
        <begin position="737"/>
        <end position="778"/>
    </location>
</feature>
<keyword evidence="2" id="KW-0677">Repeat</keyword>
<accession>E4UVD4</accession>
<dbReference type="PROSITE" id="PS50294">
    <property type="entry name" value="WD_REPEATS_REGION"/>
    <property type="match status" value="6"/>
</dbReference>
<feature type="repeat" description="WD" evidence="3">
    <location>
        <begin position="860"/>
        <end position="901"/>
    </location>
</feature>
<evidence type="ECO:0000313" key="6">
    <source>
        <dbReference type="Proteomes" id="UP000002669"/>
    </source>
</evidence>
<keyword evidence="1 3" id="KW-0853">WD repeat</keyword>
<dbReference type="EMBL" id="DS989825">
    <property type="protein sequence ID" value="EFR02261.1"/>
    <property type="molecule type" value="Genomic_DNA"/>
</dbReference>
<protein>
    <recommendedName>
        <fullName evidence="4">KRAB domain-containing protein</fullName>
    </recommendedName>
</protein>
<evidence type="ECO:0000256" key="3">
    <source>
        <dbReference type="PROSITE-ProRule" id="PRU00221"/>
    </source>
</evidence>
<dbReference type="PROSITE" id="PS50082">
    <property type="entry name" value="WD_REPEATS_2"/>
    <property type="match status" value="8"/>
</dbReference>
<dbReference type="Pfam" id="PF24883">
    <property type="entry name" value="NPHP3_N"/>
    <property type="match status" value="1"/>
</dbReference>
<sequence length="1321" mass="147620">MDPLSATASVIGIIQLTGAIVKICGSYIHEVKNAKQDIISLQQEIVSLAGVLEKLSQLLHSSDSTRLAPSQTLVSDIIRCLSTLEALKDRVDPGMGKKLMGRLGVRALKWPLQRDEVEKTIKDLERYISLFTLSLQVDQTTLMTSMLQTTDHIDQKIDLERLPIAHGAEFDSYMDQHEGECLPNTRTEFRREIAEWAVSPKGKCIFWLNGMAGTGKSTISRTVAKSFKEENLLGASFFFKRGEGREECDEGLKSSSHQALNMVVVVDALDECERDGDIRLILQLLPQVQQLGSVQLRFFLTSRPELPIRLGFRDITDNHQDLILHEIPRPLIEHDISLFLKHRLSKIRKDQSLSDDWPGDTNIKTLAQMSVPLFIFAATVCRVFEDQNLDPEKSLAEILQYQNEESKLNGTYLPVLNRLDIYDGNRRKQLVEEFREVIGVIILLEKPLSVVSLSELIGISKKSIYFRLRSLYSVLSVPEDDTQPVRLFHLSFRDFLLDTETRKKSSFWIDEKDVHRKLTIHCINVMQRNLKKNICNLPNYGTQRSEIDMHSIDQYLPAELQYSCRYWVHHLAKSEDPVAGMNNAFSFLQKHFLHWLEAMGLLGIISEVVGAISTLQSLIRGDRSSEISEFIQDAKQFTLKNRQMVDTAPLQLYNSGLVFAPRTAVTRKFFEMDFPKWLSRLPNVEETWSAHIQALEGHGHWVTSVAFSPNGQLLASSSLDKTVRLWETATGALYQTLEGHDDGVTSVVFSPDGRLLASASRDTVIRLWDMVTGALQQTFEGHDEWIEAVAFSIDGQLLASSCSGSFKLWDVTTRALKQTIKADWYGYPVFSPDGRLLAVAFHDNTIRLWDAGTGAPQRILKGHRDSVNSIKFSPDGQILASSSDDGTIILWDAATGAPKRSLNARQIIEDDESCFSLVAFSPDSQLLALCFHRDTTITLWDTITGAVQQVLEGHRDSITEVAFSPDGRLLASSSDDNTVRLWDMATRAQQTLKGHEQEIIYSSGDKAVGLWDTTTRAQRTLNGYGKEVISVTFSPDGQLLASISLDGKTVELWNVVTGALKQTLEGESYSMAFSSDGRLLASGSYKTVRLWNVATGVLQLAVECHSNLVLSVAISPNGQLLASSSMFRVKLCDVATGLLLQTIEGHNRDITSMAFSPDNQVLASGSKDKTIKLWKVATGVLQQTLSDHRHKVTSVAFSPDGRLLASGSRDKTLRLWDAATGASRHIFDTKDTATSLKFSEDGSYLNTNLGSLSIRLSQDHTSFSVESIMEILILDQWLTLKGENVLWLPPEYRPTCVAFRGRIIALGHVTGQVSFLEFCMQ</sequence>
<reference evidence="6" key="1">
    <citation type="journal article" date="2012" name="MBio">
        <title>Comparative genome analysis of Trichophyton rubrum and related dermatophytes reveals candidate genes involved in infection.</title>
        <authorList>
            <person name="Martinez D.A."/>
            <person name="Oliver B.G."/>
            <person name="Graeser Y."/>
            <person name="Goldberg J.M."/>
            <person name="Li W."/>
            <person name="Martinez-Rossi N.M."/>
            <person name="Monod M."/>
            <person name="Shelest E."/>
            <person name="Barton R.C."/>
            <person name="Birch E."/>
            <person name="Brakhage A.A."/>
            <person name="Chen Z."/>
            <person name="Gurr S.J."/>
            <person name="Heiman D."/>
            <person name="Heitman J."/>
            <person name="Kosti I."/>
            <person name="Rossi A."/>
            <person name="Saif S."/>
            <person name="Samalova M."/>
            <person name="Saunders C.W."/>
            <person name="Shea T."/>
            <person name="Summerbell R.C."/>
            <person name="Xu J."/>
            <person name="Young S."/>
            <person name="Zeng Q."/>
            <person name="Birren B.W."/>
            <person name="Cuomo C.A."/>
            <person name="White T.C."/>
        </authorList>
    </citation>
    <scope>NUCLEOTIDE SEQUENCE [LARGE SCALE GENOMIC DNA]</scope>
    <source>
        <strain evidence="6">ATCC MYA-4604 / CBS 118893</strain>
    </source>
</reference>
<dbReference type="GeneID" id="10027945"/>
<dbReference type="VEuPathDB" id="FungiDB:MGYG_05262"/>
<evidence type="ECO:0000313" key="5">
    <source>
        <dbReference type="EMBL" id="EFR02261.1"/>
    </source>
</evidence>
<dbReference type="InParanoid" id="E4UVD4"/>
<feature type="repeat" description="WD" evidence="3">
    <location>
        <begin position="1185"/>
        <end position="1226"/>
    </location>
</feature>
<dbReference type="PANTHER" id="PTHR44019:SF8">
    <property type="entry name" value="POC1 CENTRIOLAR PROTEIN HOMOLOG"/>
    <property type="match status" value="1"/>
</dbReference>
<dbReference type="Gene3D" id="2.130.10.10">
    <property type="entry name" value="YVTN repeat-like/Quinoprotein amine dehydrogenase"/>
    <property type="match status" value="5"/>
</dbReference>
<dbReference type="InterPro" id="IPR015943">
    <property type="entry name" value="WD40/YVTN_repeat-like_dom_sf"/>
</dbReference>
<name>E4UVD4_ARTGP</name>
<feature type="repeat" description="WD" evidence="3">
    <location>
        <begin position="779"/>
        <end position="819"/>
    </location>
</feature>
<dbReference type="InterPro" id="IPR056884">
    <property type="entry name" value="NPHP3-like_N"/>
</dbReference>
<dbReference type="eggNOG" id="KOG4155">
    <property type="taxonomic scope" value="Eukaryota"/>
</dbReference>
<dbReference type="InterPro" id="IPR019775">
    <property type="entry name" value="WD40_repeat_CS"/>
</dbReference>
<dbReference type="OMA" id="WHADTGQ"/>
<dbReference type="CDD" id="cd00200">
    <property type="entry name" value="WD40"/>
    <property type="match status" value="2"/>
</dbReference>
<dbReference type="InterPro" id="IPR027417">
    <property type="entry name" value="P-loop_NTPase"/>
</dbReference>